<evidence type="ECO:0000259" key="6">
    <source>
        <dbReference type="Pfam" id="PF16320"/>
    </source>
</evidence>
<dbReference type="GO" id="GO:0006412">
    <property type="term" value="P:translation"/>
    <property type="evidence" value="ECO:0007669"/>
    <property type="project" value="UniProtKB-UniRule"/>
</dbReference>
<dbReference type="NCBIfam" id="TIGR00855">
    <property type="entry name" value="L12"/>
    <property type="match status" value="1"/>
</dbReference>
<dbReference type="InterPro" id="IPR013823">
    <property type="entry name" value="Ribosomal_bL12_C"/>
</dbReference>
<dbReference type="HAMAP" id="MF_00368">
    <property type="entry name" value="Ribosomal_bL12"/>
    <property type="match status" value="1"/>
</dbReference>
<evidence type="ECO:0000313" key="8">
    <source>
        <dbReference type="Proteomes" id="UP000295705"/>
    </source>
</evidence>
<dbReference type="InterPro" id="IPR014719">
    <property type="entry name" value="Ribosomal_bL12_C/ClpS-like"/>
</dbReference>
<dbReference type="GO" id="GO:0022625">
    <property type="term" value="C:cytosolic large ribosomal subunit"/>
    <property type="evidence" value="ECO:0007669"/>
    <property type="project" value="TreeGrafter"/>
</dbReference>
<comment type="function">
    <text evidence="4">Forms part of the ribosomal stalk which helps the ribosome interact with GTP-bound translation factors. Is thus essential for accurate translation.</text>
</comment>
<dbReference type="Proteomes" id="UP000295705">
    <property type="component" value="Unassembled WGS sequence"/>
</dbReference>
<evidence type="ECO:0000256" key="3">
    <source>
        <dbReference type="ARBA" id="ARBA00023274"/>
    </source>
</evidence>
<keyword evidence="2 4" id="KW-0689">Ribosomal protein</keyword>
<keyword evidence="8" id="KW-1185">Reference proteome</keyword>
<dbReference type="SUPFAM" id="SSF54736">
    <property type="entry name" value="ClpS-like"/>
    <property type="match status" value="1"/>
</dbReference>
<dbReference type="OrthoDB" id="9811748at2"/>
<protein>
    <recommendedName>
        <fullName evidence="4">Large ribosomal subunit protein bL12</fullName>
    </recommendedName>
</protein>
<gene>
    <name evidence="4" type="primary">rplL</name>
    <name evidence="7" type="ORF">EV188_112163</name>
</gene>
<dbReference type="Gene3D" id="3.30.1390.10">
    <property type="match status" value="1"/>
</dbReference>
<dbReference type="PANTHER" id="PTHR45987:SF4">
    <property type="entry name" value="LARGE RIBOSOMAL SUBUNIT PROTEIN BL12M"/>
    <property type="match status" value="1"/>
</dbReference>
<evidence type="ECO:0000313" key="7">
    <source>
        <dbReference type="EMBL" id="TDQ47893.1"/>
    </source>
</evidence>
<dbReference type="Gene3D" id="1.20.5.710">
    <property type="entry name" value="Single helix bin"/>
    <property type="match status" value="1"/>
</dbReference>
<dbReference type="GO" id="GO:0003735">
    <property type="term" value="F:structural constituent of ribosome"/>
    <property type="evidence" value="ECO:0007669"/>
    <property type="project" value="InterPro"/>
</dbReference>
<dbReference type="InterPro" id="IPR008932">
    <property type="entry name" value="Ribosomal_bL12_oligo"/>
</dbReference>
<dbReference type="CDD" id="cd00387">
    <property type="entry name" value="Ribosomal_L7_L12"/>
    <property type="match status" value="1"/>
</dbReference>
<sequence length="129" mass="13425">MAKLSTDELLDAFKDMTLIELSEFVKKFEDTFEVTAAAPVAAAAAPAAGGAAAPAEEEKDEFNVVLEGAGDKKIQVIKVVREVVSGLGLKEAKELVESAPKPILEGVNKEAADAAKAKLEEAGAKISLT</sequence>
<keyword evidence="3 4" id="KW-0687">Ribonucleoprotein</keyword>
<dbReference type="InterPro" id="IPR000206">
    <property type="entry name" value="Ribosomal_bL12"/>
</dbReference>
<accession>A0A4R6UQS0</accession>
<comment type="caution">
    <text evidence="7">The sequence shown here is derived from an EMBL/GenBank/DDBJ whole genome shotgun (WGS) entry which is preliminary data.</text>
</comment>
<comment type="similarity">
    <text evidence="1 4">Belongs to the bacterial ribosomal protein bL12 family.</text>
</comment>
<dbReference type="RefSeq" id="WP_133829635.1">
    <property type="nucleotide sequence ID" value="NZ_BAABHR010000067.1"/>
</dbReference>
<feature type="domain" description="Large ribosomal subunit protein bL12 C-terminal" evidence="5">
    <location>
        <begin position="62"/>
        <end position="128"/>
    </location>
</feature>
<feature type="domain" description="Large ribosomal subunit protein bL12 oligomerization" evidence="6">
    <location>
        <begin position="6"/>
        <end position="52"/>
    </location>
</feature>
<dbReference type="SUPFAM" id="SSF48300">
    <property type="entry name" value="Ribosomal protein L7/12, oligomerisation (N-terminal) domain"/>
    <property type="match status" value="1"/>
</dbReference>
<comment type="subunit">
    <text evidence="4">Homodimer. Part of the ribosomal stalk of the 50S ribosomal subunit. Forms a multimeric L10(L12)X complex, where L10 forms an elongated spine to which 2 to 4 L12 dimers bind in a sequential fashion. Binds GTP-bound translation factors.</text>
</comment>
<evidence type="ECO:0000259" key="5">
    <source>
        <dbReference type="Pfam" id="PF00542"/>
    </source>
</evidence>
<organism evidence="7 8">
    <name type="scientific">Actinomycetospora succinea</name>
    <dbReference type="NCBI Taxonomy" id="663603"/>
    <lineage>
        <taxon>Bacteria</taxon>
        <taxon>Bacillati</taxon>
        <taxon>Actinomycetota</taxon>
        <taxon>Actinomycetes</taxon>
        <taxon>Pseudonocardiales</taxon>
        <taxon>Pseudonocardiaceae</taxon>
        <taxon>Actinomycetospora</taxon>
    </lineage>
</organism>
<evidence type="ECO:0000256" key="2">
    <source>
        <dbReference type="ARBA" id="ARBA00022980"/>
    </source>
</evidence>
<proteinExistence type="inferred from homology"/>
<dbReference type="FunFam" id="1.20.5.710:FF:000005">
    <property type="entry name" value="50S ribosomal protein L7/L12"/>
    <property type="match status" value="1"/>
</dbReference>
<dbReference type="GO" id="GO:0003729">
    <property type="term" value="F:mRNA binding"/>
    <property type="evidence" value="ECO:0007669"/>
    <property type="project" value="TreeGrafter"/>
</dbReference>
<dbReference type="EMBL" id="SNYO01000012">
    <property type="protein sequence ID" value="TDQ47893.1"/>
    <property type="molecule type" value="Genomic_DNA"/>
</dbReference>
<evidence type="ECO:0000256" key="1">
    <source>
        <dbReference type="ARBA" id="ARBA00007197"/>
    </source>
</evidence>
<dbReference type="Pfam" id="PF00542">
    <property type="entry name" value="Ribosomal_L12"/>
    <property type="match status" value="1"/>
</dbReference>
<dbReference type="FunFam" id="3.30.1390.10:FF:000001">
    <property type="entry name" value="50S ribosomal protein L7/L12"/>
    <property type="match status" value="1"/>
</dbReference>
<name>A0A4R6UQS0_9PSEU</name>
<dbReference type="InterPro" id="IPR036235">
    <property type="entry name" value="Ribosomal_bL12_oligo_N_sf"/>
</dbReference>
<evidence type="ECO:0000256" key="4">
    <source>
        <dbReference type="HAMAP-Rule" id="MF_00368"/>
    </source>
</evidence>
<dbReference type="AlphaFoldDB" id="A0A4R6UQS0"/>
<dbReference type="Pfam" id="PF16320">
    <property type="entry name" value="Ribosomal_L12_N"/>
    <property type="match status" value="1"/>
</dbReference>
<dbReference type="PANTHER" id="PTHR45987">
    <property type="entry name" value="39S RIBOSOMAL PROTEIN L12"/>
    <property type="match status" value="1"/>
</dbReference>
<reference evidence="7 8" key="1">
    <citation type="submission" date="2019-03" db="EMBL/GenBank/DDBJ databases">
        <title>Genomic Encyclopedia of Type Strains, Phase IV (KMG-IV): sequencing the most valuable type-strain genomes for metagenomic binning, comparative biology and taxonomic classification.</title>
        <authorList>
            <person name="Goeker M."/>
        </authorList>
    </citation>
    <scope>NUCLEOTIDE SEQUENCE [LARGE SCALE GENOMIC DNA]</scope>
    <source>
        <strain evidence="7 8">DSM 45775</strain>
    </source>
</reference>